<keyword evidence="3" id="KW-1185">Reference proteome</keyword>
<evidence type="ECO:0000313" key="3">
    <source>
        <dbReference type="Proteomes" id="UP000266841"/>
    </source>
</evidence>
<dbReference type="AlphaFoldDB" id="K0RTA0"/>
<sequence>MTFRRDWRRQGGCRRHSGGCRVSAEVAWRRKRALRSLLGAMDGGSDGDDEPGRSRGGAGPGHGRVAGKKTLPEDADGRRGLGRHRRREACPPIPLRVDERRRRRRRLVARNSRRGWWGGSDGGEETSRAGDDETPGADFSSIRDDDGTASVYSGMGKRALGFLHAQSSRAEE</sequence>
<feature type="compositionally biased region" description="Basic residues" evidence="1">
    <location>
        <begin position="101"/>
        <end position="113"/>
    </location>
</feature>
<evidence type="ECO:0000256" key="1">
    <source>
        <dbReference type="SAM" id="MobiDB-lite"/>
    </source>
</evidence>
<reference evidence="2 3" key="1">
    <citation type="journal article" date="2012" name="Genome Biol.">
        <title>Genome and low-iron response of an oceanic diatom adapted to chronic iron limitation.</title>
        <authorList>
            <person name="Lommer M."/>
            <person name="Specht M."/>
            <person name="Roy A.S."/>
            <person name="Kraemer L."/>
            <person name="Andreson R."/>
            <person name="Gutowska M.A."/>
            <person name="Wolf J."/>
            <person name="Bergner S.V."/>
            <person name="Schilhabel M.B."/>
            <person name="Klostermeier U.C."/>
            <person name="Beiko R.G."/>
            <person name="Rosenstiel P."/>
            <person name="Hippler M."/>
            <person name="Laroche J."/>
        </authorList>
    </citation>
    <scope>NUCLEOTIDE SEQUENCE [LARGE SCALE GENOMIC DNA]</scope>
    <source>
        <strain evidence="2 3">CCMP1005</strain>
    </source>
</reference>
<dbReference type="Proteomes" id="UP000266841">
    <property type="component" value="Unassembled WGS sequence"/>
</dbReference>
<protein>
    <submittedName>
        <fullName evidence="2">Uncharacterized protein</fullName>
    </submittedName>
</protein>
<comment type="caution">
    <text evidence="2">The sequence shown here is derived from an EMBL/GenBank/DDBJ whole genome shotgun (WGS) entry which is preliminary data.</text>
</comment>
<dbReference type="EMBL" id="AGNL01040386">
    <property type="protein sequence ID" value="EJK52121.1"/>
    <property type="molecule type" value="Genomic_DNA"/>
</dbReference>
<accession>K0RTA0</accession>
<feature type="compositionally biased region" description="Basic and acidic residues" evidence="1">
    <location>
        <begin position="70"/>
        <end position="79"/>
    </location>
</feature>
<proteinExistence type="predicted"/>
<feature type="compositionally biased region" description="Gly residues" evidence="1">
    <location>
        <begin position="54"/>
        <end position="64"/>
    </location>
</feature>
<gene>
    <name evidence="2" type="ORF">THAOC_28645</name>
</gene>
<feature type="region of interest" description="Disordered" evidence="1">
    <location>
        <begin position="38"/>
        <end position="153"/>
    </location>
</feature>
<name>K0RTA0_THAOC</name>
<evidence type="ECO:0000313" key="2">
    <source>
        <dbReference type="EMBL" id="EJK52121.1"/>
    </source>
</evidence>
<dbReference type="eggNOG" id="ENOG502SDBJ">
    <property type="taxonomic scope" value="Eukaryota"/>
</dbReference>
<organism evidence="2 3">
    <name type="scientific">Thalassiosira oceanica</name>
    <name type="common">Marine diatom</name>
    <dbReference type="NCBI Taxonomy" id="159749"/>
    <lineage>
        <taxon>Eukaryota</taxon>
        <taxon>Sar</taxon>
        <taxon>Stramenopiles</taxon>
        <taxon>Ochrophyta</taxon>
        <taxon>Bacillariophyta</taxon>
        <taxon>Coscinodiscophyceae</taxon>
        <taxon>Thalassiosirophycidae</taxon>
        <taxon>Thalassiosirales</taxon>
        <taxon>Thalassiosiraceae</taxon>
        <taxon>Thalassiosira</taxon>
    </lineage>
</organism>